<reference evidence="1 2" key="1">
    <citation type="submission" date="2020-09" db="EMBL/GenBank/DDBJ databases">
        <title>De no assembly of potato wild relative species, Solanum commersonii.</title>
        <authorList>
            <person name="Cho K."/>
        </authorList>
    </citation>
    <scope>NUCLEOTIDE SEQUENCE [LARGE SCALE GENOMIC DNA]</scope>
    <source>
        <strain evidence="1">LZ3.2</strain>
        <tissue evidence="1">Leaf</tissue>
    </source>
</reference>
<evidence type="ECO:0000313" key="2">
    <source>
        <dbReference type="Proteomes" id="UP000824120"/>
    </source>
</evidence>
<dbReference type="Proteomes" id="UP000824120">
    <property type="component" value="Chromosome 12"/>
</dbReference>
<dbReference type="AlphaFoldDB" id="A0A9J5WB35"/>
<dbReference type="EMBL" id="JACXVP010000012">
    <property type="protein sequence ID" value="KAG5572288.1"/>
    <property type="molecule type" value="Genomic_DNA"/>
</dbReference>
<evidence type="ECO:0000313" key="1">
    <source>
        <dbReference type="EMBL" id="KAG5572288.1"/>
    </source>
</evidence>
<accession>A0A9J5WB35</accession>
<keyword evidence="2" id="KW-1185">Reference proteome</keyword>
<feature type="non-terminal residue" evidence="1">
    <location>
        <position position="149"/>
    </location>
</feature>
<name>A0A9J5WB35_SOLCO</name>
<proteinExistence type="predicted"/>
<organism evidence="1 2">
    <name type="scientific">Solanum commersonii</name>
    <name type="common">Commerson's wild potato</name>
    <name type="synonym">Commerson's nightshade</name>
    <dbReference type="NCBI Taxonomy" id="4109"/>
    <lineage>
        <taxon>Eukaryota</taxon>
        <taxon>Viridiplantae</taxon>
        <taxon>Streptophyta</taxon>
        <taxon>Embryophyta</taxon>
        <taxon>Tracheophyta</taxon>
        <taxon>Spermatophyta</taxon>
        <taxon>Magnoliopsida</taxon>
        <taxon>eudicotyledons</taxon>
        <taxon>Gunneridae</taxon>
        <taxon>Pentapetalae</taxon>
        <taxon>asterids</taxon>
        <taxon>lamiids</taxon>
        <taxon>Solanales</taxon>
        <taxon>Solanaceae</taxon>
        <taxon>Solanoideae</taxon>
        <taxon>Solaneae</taxon>
        <taxon>Solanum</taxon>
    </lineage>
</organism>
<protein>
    <submittedName>
        <fullName evidence="1">Uncharacterized protein</fullName>
    </submittedName>
</protein>
<gene>
    <name evidence="1" type="ORF">H5410_062054</name>
</gene>
<sequence length="149" mass="17513">PYTRDCCYKTNEGNIANFTQNYKQDGKEAWHFETSYIVDERCSNHITSNEKKAYNLSTWANINATVFVPHHNSRQVQHQNVYHFSSLKNLLFVLQLTASGNYVLEISRDIIYVVCQYEKAHQLSYGESKYQDNKTLELVQLDMFEPFIK</sequence>
<comment type="caution">
    <text evidence="1">The sequence shown here is derived from an EMBL/GenBank/DDBJ whole genome shotgun (WGS) entry which is preliminary data.</text>
</comment>